<dbReference type="Gene3D" id="1.20.1110.10">
    <property type="entry name" value="Calcium-transporting ATPase, transmembrane domain"/>
    <property type="match status" value="3"/>
</dbReference>
<evidence type="ECO:0000256" key="6">
    <source>
        <dbReference type="ARBA" id="ARBA00023136"/>
    </source>
</evidence>
<evidence type="ECO:0000256" key="5">
    <source>
        <dbReference type="ARBA" id="ARBA00022989"/>
    </source>
</evidence>
<gene>
    <name evidence="9" type="ORF">FH972_006438</name>
</gene>
<dbReference type="OrthoDB" id="3352408at2759"/>
<dbReference type="SUPFAM" id="SSF81660">
    <property type="entry name" value="Metal cation-transporting ATPase, ATP-binding domain N"/>
    <property type="match status" value="1"/>
</dbReference>
<evidence type="ECO:0000256" key="2">
    <source>
        <dbReference type="ARBA" id="ARBA00022692"/>
    </source>
</evidence>
<dbReference type="InterPro" id="IPR006068">
    <property type="entry name" value="ATPase_P-typ_cation-transptr_C"/>
</dbReference>
<dbReference type="GO" id="GO:0016887">
    <property type="term" value="F:ATP hydrolysis activity"/>
    <property type="evidence" value="ECO:0007669"/>
    <property type="project" value="InterPro"/>
</dbReference>
<dbReference type="PANTHER" id="PTHR24093">
    <property type="entry name" value="CATION TRANSPORTING ATPASE"/>
    <property type="match status" value="1"/>
</dbReference>
<evidence type="ECO:0000256" key="1">
    <source>
        <dbReference type="ARBA" id="ARBA00004370"/>
    </source>
</evidence>
<evidence type="ECO:0000256" key="3">
    <source>
        <dbReference type="ARBA" id="ARBA00022723"/>
    </source>
</evidence>
<dbReference type="SUPFAM" id="SSF81665">
    <property type="entry name" value="Calcium ATPase, transmembrane domain M"/>
    <property type="match status" value="1"/>
</dbReference>
<feature type="transmembrane region" description="Helical" evidence="7">
    <location>
        <begin position="45"/>
        <end position="68"/>
    </location>
</feature>
<dbReference type="InterPro" id="IPR001757">
    <property type="entry name" value="P_typ_ATPase"/>
</dbReference>
<protein>
    <recommendedName>
        <fullName evidence="8">Cation-transporting P-type ATPase C-terminal domain-containing protein</fullName>
    </recommendedName>
</protein>
<keyword evidence="10" id="KW-1185">Reference proteome</keyword>
<evidence type="ECO:0000259" key="8">
    <source>
        <dbReference type="Pfam" id="PF00689"/>
    </source>
</evidence>
<dbReference type="InterPro" id="IPR036412">
    <property type="entry name" value="HAD-like_sf"/>
</dbReference>
<dbReference type="Proteomes" id="UP000327013">
    <property type="component" value="Chromosome 2"/>
</dbReference>
<dbReference type="Gene3D" id="3.40.1110.10">
    <property type="entry name" value="Calcium-transporting ATPase, cytoplasmic domain N"/>
    <property type="match status" value="1"/>
</dbReference>
<keyword evidence="6 7" id="KW-0472">Membrane</keyword>
<dbReference type="Pfam" id="PF00689">
    <property type="entry name" value="Cation_ATPase_C"/>
    <property type="match status" value="1"/>
</dbReference>
<keyword evidence="5 7" id="KW-1133">Transmembrane helix</keyword>
<evidence type="ECO:0000256" key="7">
    <source>
        <dbReference type="SAM" id="Phobius"/>
    </source>
</evidence>
<keyword evidence="4" id="KW-0460">Magnesium</keyword>
<dbReference type="GO" id="GO:0046872">
    <property type="term" value="F:metal ion binding"/>
    <property type="evidence" value="ECO:0007669"/>
    <property type="project" value="UniProtKB-KW"/>
</dbReference>
<feature type="transmembrane region" description="Helical" evidence="7">
    <location>
        <begin position="88"/>
        <end position="110"/>
    </location>
</feature>
<dbReference type="Pfam" id="PF13246">
    <property type="entry name" value="Cation_ATPase"/>
    <property type="match status" value="1"/>
</dbReference>
<evidence type="ECO:0000256" key="4">
    <source>
        <dbReference type="ARBA" id="ARBA00022842"/>
    </source>
</evidence>
<reference evidence="9 10" key="1">
    <citation type="submission" date="2019-06" db="EMBL/GenBank/DDBJ databases">
        <title>A chromosomal-level reference genome of Carpinus fangiana (Coryloideae, Betulaceae).</title>
        <authorList>
            <person name="Yang X."/>
            <person name="Wang Z."/>
            <person name="Zhang L."/>
            <person name="Hao G."/>
            <person name="Liu J."/>
            <person name="Yang Y."/>
        </authorList>
    </citation>
    <scope>NUCLEOTIDE SEQUENCE [LARGE SCALE GENOMIC DNA]</scope>
    <source>
        <strain evidence="9">Cfa_2016G</strain>
        <tissue evidence="9">Leaf</tissue>
    </source>
</reference>
<dbReference type="GO" id="GO:0005388">
    <property type="term" value="F:P-type calcium transporter activity"/>
    <property type="evidence" value="ECO:0007669"/>
    <property type="project" value="TreeGrafter"/>
</dbReference>
<dbReference type="InterPro" id="IPR023299">
    <property type="entry name" value="ATPase_P-typ_cyto_dom_N"/>
</dbReference>
<dbReference type="AlphaFoldDB" id="A0A5N6QUQ2"/>
<dbReference type="SUPFAM" id="SSF56784">
    <property type="entry name" value="HAD-like"/>
    <property type="match status" value="1"/>
</dbReference>
<dbReference type="GO" id="GO:0005886">
    <property type="term" value="C:plasma membrane"/>
    <property type="evidence" value="ECO:0007669"/>
    <property type="project" value="TreeGrafter"/>
</dbReference>
<dbReference type="InterPro" id="IPR023214">
    <property type="entry name" value="HAD_sf"/>
</dbReference>
<name>A0A5N6QUQ2_9ROSI</name>
<comment type="subcellular location">
    <subcellularLocation>
        <location evidence="1">Membrane</location>
    </subcellularLocation>
</comment>
<feature type="domain" description="Cation-transporting P-type ATPase C-terminal" evidence="8">
    <location>
        <begin position="380"/>
        <end position="470"/>
    </location>
</feature>
<evidence type="ECO:0000313" key="9">
    <source>
        <dbReference type="EMBL" id="KAE8010040.1"/>
    </source>
</evidence>
<dbReference type="GO" id="GO:0005524">
    <property type="term" value="F:ATP binding"/>
    <property type="evidence" value="ECO:0007669"/>
    <property type="project" value="InterPro"/>
</dbReference>
<dbReference type="NCBIfam" id="TIGR01494">
    <property type="entry name" value="ATPase_P-type"/>
    <property type="match status" value="1"/>
</dbReference>
<evidence type="ECO:0000313" key="10">
    <source>
        <dbReference type="Proteomes" id="UP000327013"/>
    </source>
</evidence>
<dbReference type="PANTHER" id="PTHR24093:SF509">
    <property type="entry name" value="CALCIUM-TRANSPORTING ATPASE"/>
    <property type="match status" value="1"/>
</dbReference>
<proteinExistence type="predicted"/>
<accession>A0A5N6QUQ2</accession>
<dbReference type="InterPro" id="IPR023298">
    <property type="entry name" value="ATPase_P-typ_TM_dom_sf"/>
</dbReference>
<keyword evidence="3" id="KW-0479">Metal-binding</keyword>
<dbReference type="EMBL" id="CM017322">
    <property type="protein sequence ID" value="KAE8010040.1"/>
    <property type="molecule type" value="Genomic_DNA"/>
</dbReference>
<dbReference type="Gene3D" id="3.40.50.1000">
    <property type="entry name" value="HAD superfamily/HAD-like"/>
    <property type="match status" value="2"/>
</dbReference>
<sequence length="509" mass="55542">MVTDGFGCMLVTSVGMNTMWGEKMSSRNCGLNGETKLQAYLIMKLIQCIVTGLVVAALVLAFPLIWYFTGNTVDGGGNREFNGSKTNFSDVMIAVGNILNVAMTIILVSFPEGMVPNVTMSLAYCMKRMMAEHAMEAVKDDEASLEMEGNVLKLLQQAVGLNTTGTVYKQHSASEPEISEIFNSVKKRSGVLVKSNSENTIHTHWKGAAEMILKSCSSYYDKAGMLKAMDAEERLQLETIIKNMAAKSLRCIAFAYKEIGEESGQDPGRPGARAAVESCRAANVNVKMITGDNVHTARAVAIELLEPKGHVVAVTGVGINDAPGLKQARLGLSMGVHGTEMAKQSSDIVILDDDFESVVAVLKWGRCVCNNIQNFLQFQLKLLWVNVIKDILGSLALATEKPSSDLMGKPPVDRSWPLIARIMCRNLVGQALYQVTILLVLFGGDEKVNNTLFFNTFVLCHVFNAFNARKMIMVGRLDWRQWGACIGLAALSWPIGWLVKCIPVSLNLG</sequence>
<keyword evidence="2 7" id="KW-0812">Transmembrane</keyword>
<organism evidence="9 10">
    <name type="scientific">Carpinus fangiana</name>
    <dbReference type="NCBI Taxonomy" id="176857"/>
    <lineage>
        <taxon>Eukaryota</taxon>
        <taxon>Viridiplantae</taxon>
        <taxon>Streptophyta</taxon>
        <taxon>Embryophyta</taxon>
        <taxon>Tracheophyta</taxon>
        <taxon>Spermatophyta</taxon>
        <taxon>Magnoliopsida</taxon>
        <taxon>eudicotyledons</taxon>
        <taxon>Gunneridae</taxon>
        <taxon>Pentapetalae</taxon>
        <taxon>rosids</taxon>
        <taxon>fabids</taxon>
        <taxon>Fagales</taxon>
        <taxon>Betulaceae</taxon>
        <taxon>Carpinus</taxon>
    </lineage>
</organism>